<dbReference type="PANTHER" id="PTHR15608">
    <property type="entry name" value="SPLICING FACTOR U2AF-ASSOCIATED PROTEIN 2"/>
    <property type="match status" value="1"/>
</dbReference>
<dbReference type="Proteomes" id="UP000193067">
    <property type="component" value="Unassembled WGS sequence"/>
</dbReference>
<evidence type="ECO:0000256" key="3">
    <source>
        <dbReference type="ARBA" id="ARBA00022737"/>
    </source>
</evidence>
<dbReference type="InterPro" id="IPR012677">
    <property type="entry name" value="Nucleotide-bd_a/b_plait_sf"/>
</dbReference>
<name>A0A1Y2J009_TRAC3</name>
<feature type="domain" description="RRM" evidence="8">
    <location>
        <begin position="128"/>
        <end position="216"/>
    </location>
</feature>
<gene>
    <name evidence="9" type="ORF">PYCCODRAFT_1430915</name>
</gene>
<keyword evidence="4 6" id="KW-0694">RNA-binding</keyword>
<sequence length="401" mass="44384">MAESAPPAALASGSSAEDQAAAFANDPRVHFDRTAGTWRFEQDDGTELEYDAAKGAWVPVLDEDLVKAQQAAYSVAGVDEETPAAPVLKRLNKKRKEPADGPGPSGSNKRGKNGDAAASSSERRSKNTAVYVTGLPPDADMDEIAARFGKFGLIEEDDEGNPKVKLYAREDGSFSGDALVVYFKEESVDLAITMLDDAELRLGEPSTRMHVQRAEFSHKHEKSEGGAEAKPRRTVEDKKRATRRIGKMQKKLGEWDDEDGFGPSKTEDDKMNVMNKHGRVVVLKHMFTLKELEEDSSLLLDLKEDVREECSTLGEVTNVILYDEEPEGIMTVKFKDPLSAQACVLKMNGRFFAGRRIEAYLYAGRQRFKRSGHGDTLGDGEENEKKRLDDFARWLMAEGES</sequence>
<dbReference type="FunFam" id="3.30.70.330:FF:000105">
    <property type="entry name" value="HIV Tat-specific factor 1 homolog"/>
    <property type="match status" value="1"/>
</dbReference>
<accession>A0A1Y2J009</accession>
<dbReference type="SUPFAM" id="SSF54928">
    <property type="entry name" value="RNA-binding domain, RBD"/>
    <property type="match status" value="2"/>
</dbReference>
<dbReference type="InterPro" id="IPR035979">
    <property type="entry name" value="RBD_domain_sf"/>
</dbReference>
<evidence type="ECO:0000256" key="6">
    <source>
        <dbReference type="PROSITE-ProRule" id="PRU00176"/>
    </source>
</evidence>
<feature type="compositionally biased region" description="Low complexity" evidence="7">
    <location>
        <begin position="1"/>
        <end position="17"/>
    </location>
</feature>
<dbReference type="STRING" id="1353009.A0A1Y2J009"/>
<evidence type="ECO:0000256" key="1">
    <source>
        <dbReference type="ARBA" id="ARBA00007747"/>
    </source>
</evidence>
<dbReference type="InterPro" id="IPR034392">
    <property type="entry name" value="TatSF1-like_RRM1"/>
</dbReference>
<proteinExistence type="inferred from homology"/>
<feature type="region of interest" description="Disordered" evidence="7">
    <location>
        <begin position="1"/>
        <end position="28"/>
    </location>
</feature>
<feature type="compositionally biased region" description="Basic and acidic residues" evidence="7">
    <location>
        <begin position="213"/>
        <end position="239"/>
    </location>
</feature>
<evidence type="ECO:0000256" key="4">
    <source>
        <dbReference type="ARBA" id="ARBA00022884"/>
    </source>
</evidence>
<keyword evidence="3" id="KW-0677">Repeat</keyword>
<dbReference type="InterPro" id="IPR034393">
    <property type="entry name" value="TatSF1-like"/>
</dbReference>
<dbReference type="GO" id="GO:0005686">
    <property type="term" value="C:U2 snRNP"/>
    <property type="evidence" value="ECO:0007669"/>
    <property type="project" value="TreeGrafter"/>
</dbReference>
<feature type="region of interest" description="Disordered" evidence="7">
    <location>
        <begin position="213"/>
        <end position="243"/>
    </location>
</feature>
<evidence type="ECO:0000259" key="8">
    <source>
        <dbReference type="PROSITE" id="PS50102"/>
    </source>
</evidence>
<protein>
    <recommendedName>
        <fullName evidence="8">RRM domain-containing protein</fullName>
    </recommendedName>
</protein>
<evidence type="ECO:0000256" key="7">
    <source>
        <dbReference type="SAM" id="MobiDB-lite"/>
    </source>
</evidence>
<dbReference type="SMART" id="SM00360">
    <property type="entry name" value="RRM"/>
    <property type="match status" value="2"/>
</dbReference>
<dbReference type="GO" id="GO:0003723">
    <property type="term" value="F:RNA binding"/>
    <property type="evidence" value="ECO:0007669"/>
    <property type="project" value="UniProtKB-UniRule"/>
</dbReference>
<keyword evidence="2" id="KW-0507">mRNA processing</keyword>
<dbReference type="InterPro" id="IPR000504">
    <property type="entry name" value="RRM_dom"/>
</dbReference>
<organism evidence="9 10">
    <name type="scientific">Trametes coccinea (strain BRFM310)</name>
    <name type="common">Pycnoporus coccineus</name>
    <dbReference type="NCBI Taxonomy" id="1353009"/>
    <lineage>
        <taxon>Eukaryota</taxon>
        <taxon>Fungi</taxon>
        <taxon>Dikarya</taxon>
        <taxon>Basidiomycota</taxon>
        <taxon>Agaricomycotina</taxon>
        <taxon>Agaricomycetes</taxon>
        <taxon>Polyporales</taxon>
        <taxon>Polyporaceae</taxon>
        <taxon>Trametes</taxon>
    </lineage>
</organism>
<reference evidence="9 10" key="1">
    <citation type="journal article" date="2015" name="Biotechnol. Biofuels">
        <title>Enhanced degradation of softwood versus hardwood by the white-rot fungus Pycnoporus coccineus.</title>
        <authorList>
            <person name="Couturier M."/>
            <person name="Navarro D."/>
            <person name="Chevret D."/>
            <person name="Henrissat B."/>
            <person name="Piumi F."/>
            <person name="Ruiz-Duenas F.J."/>
            <person name="Martinez A.T."/>
            <person name="Grigoriev I.V."/>
            <person name="Riley R."/>
            <person name="Lipzen A."/>
            <person name="Berrin J.G."/>
            <person name="Master E.R."/>
            <person name="Rosso M.N."/>
        </authorList>
    </citation>
    <scope>NUCLEOTIDE SEQUENCE [LARGE SCALE GENOMIC DNA]</scope>
    <source>
        <strain evidence="9 10">BRFM310</strain>
    </source>
</reference>
<keyword evidence="5" id="KW-0508">mRNA splicing</keyword>
<evidence type="ECO:0000256" key="2">
    <source>
        <dbReference type="ARBA" id="ARBA00022664"/>
    </source>
</evidence>
<dbReference type="CDD" id="cd12285">
    <property type="entry name" value="RRM3_RBM39_like"/>
    <property type="match status" value="1"/>
</dbReference>
<dbReference type="Gene3D" id="3.30.70.330">
    <property type="match status" value="2"/>
</dbReference>
<dbReference type="PANTHER" id="PTHR15608:SF0">
    <property type="entry name" value="HIV TAT-SPECIFIC FACTOR 1"/>
    <property type="match status" value="1"/>
</dbReference>
<evidence type="ECO:0000313" key="10">
    <source>
        <dbReference type="Proteomes" id="UP000193067"/>
    </source>
</evidence>
<dbReference type="CDD" id="cd12281">
    <property type="entry name" value="RRM1_TatSF1_like"/>
    <property type="match status" value="1"/>
</dbReference>
<dbReference type="GO" id="GO:0000398">
    <property type="term" value="P:mRNA splicing, via spliceosome"/>
    <property type="evidence" value="ECO:0007669"/>
    <property type="project" value="InterPro"/>
</dbReference>
<dbReference type="OrthoDB" id="10258585at2759"/>
<dbReference type="EMBL" id="KZ084089">
    <property type="protein sequence ID" value="OSD06718.1"/>
    <property type="molecule type" value="Genomic_DNA"/>
</dbReference>
<dbReference type="AlphaFoldDB" id="A0A1Y2J009"/>
<evidence type="ECO:0000313" key="9">
    <source>
        <dbReference type="EMBL" id="OSD06718.1"/>
    </source>
</evidence>
<dbReference type="Pfam" id="PF00076">
    <property type="entry name" value="RRM_1"/>
    <property type="match status" value="2"/>
</dbReference>
<dbReference type="GO" id="GO:0005684">
    <property type="term" value="C:U2-type spliceosomal complex"/>
    <property type="evidence" value="ECO:0007669"/>
    <property type="project" value="TreeGrafter"/>
</dbReference>
<evidence type="ECO:0000256" key="5">
    <source>
        <dbReference type="ARBA" id="ARBA00023187"/>
    </source>
</evidence>
<keyword evidence="10" id="KW-1185">Reference proteome</keyword>
<comment type="similarity">
    <text evidence="1">Belongs to the HTATSF1 family.</text>
</comment>
<dbReference type="PROSITE" id="PS50102">
    <property type="entry name" value="RRM"/>
    <property type="match status" value="1"/>
</dbReference>
<feature type="region of interest" description="Disordered" evidence="7">
    <location>
        <begin position="74"/>
        <end position="134"/>
    </location>
</feature>